<dbReference type="PANTHER" id="PTHR45943:SF1">
    <property type="entry name" value="E3 UBIQUITIN-PROTEIN LIGASE MYCBP2"/>
    <property type="match status" value="1"/>
</dbReference>
<dbReference type="InterPro" id="IPR008979">
    <property type="entry name" value="Galactose-bd-like_sf"/>
</dbReference>
<dbReference type="InterPro" id="IPR000315">
    <property type="entry name" value="Znf_B-box"/>
</dbReference>
<keyword evidence="2" id="KW-0677">Repeat</keyword>
<gene>
    <name evidence="7" type="ORF">PENTCL1PPCAC_53</name>
</gene>
<dbReference type="PANTHER" id="PTHR45943">
    <property type="entry name" value="E3 UBIQUITIN-PROTEIN LIGASE MYCBP2"/>
    <property type="match status" value="1"/>
</dbReference>
<feature type="region of interest" description="Disordered" evidence="4">
    <location>
        <begin position="1493"/>
        <end position="1517"/>
    </location>
</feature>
<accession>A0AAV5SBB2</accession>
<dbReference type="PROSITE" id="PS51284">
    <property type="entry name" value="DOC"/>
    <property type="match status" value="1"/>
</dbReference>
<feature type="compositionally biased region" description="Basic and acidic residues" evidence="4">
    <location>
        <begin position="1826"/>
        <end position="1836"/>
    </location>
</feature>
<name>A0AAV5SBB2_9BILA</name>
<dbReference type="GO" id="GO:0061630">
    <property type="term" value="F:ubiquitin protein ligase activity"/>
    <property type="evidence" value="ECO:0007669"/>
    <property type="project" value="TreeGrafter"/>
</dbReference>
<evidence type="ECO:0000313" key="8">
    <source>
        <dbReference type="Proteomes" id="UP001432027"/>
    </source>
</evidence>
<protein>
    <submittedName>
        <fullName evidence="7">Uncharacterized protein</fullName>
    </submittedName>
</protein>
<dbReference type="Gene3D" id="2.60.120.820">
    <property type="entry name" value="PHR domain"/>
    <property type="match status" value="2"/>
</dbReference>
<proteinExistence type="predicted"/>
<dbReference type="Proteomes" id="UP001432027">
    <property type="component" value="Unassembled WGS sequence"/>
</dbReference>
<evidence type="ECO:0000313" key="7">
    <source>
        <dbReference type="EMBL" id="GMS77878.1"/>
    </source>
</evidence>
<sequence>GKIPDLGTGTGNSAGWIGASGDVTFIHAHSTLLEEDAIGDAQIVANKNAIFIFPKQIGKNYIVVKRKQNSFAEHQLGPAGLYTCYWLDSTYNVMWSYSAAEMRIVALGESVASDVSNKNDDQHLQGFIRFARTPELMVPVEPDTSLSNVALAVNLLSSTYALTLISVLPPHLSKDISPMSPSAISNSLAENRSVLNRFEGNGGGWGYSAHSVDAIQFKTSCDIRLLGIGLYGGRGEYNARVKMFRLQGLDGDELYVEEVATTDEILFECPPNDIAPILFTKSILIRANIWHVISAKISGPSSDCGSSGHARVDSDGVVFSFRNSTLSNNGTDVTVGQIPEIYFQNITKASEESEEKVVEDKVFDLKMYTDFHNISRAALLRPAPAVYGSLLRILRWATAIVFGQIAQTEESLWQQERATLIAVLVMKTLRFYTETMFPSEARADESMEMAEPAIRMFDAINAIFEAASNCDSAEMDQARLSVVDECISSLIASSHLLLASPALVASQLSQYMGTPKNDWRLTAILYALANSDELLSFFPDVVAAKPRPPMYPYLAEIMTKRLHPISERSRSATSLHNILSFLFDVAFSRTVAEQEVHSIYSLEQISQVLIREIAKELVKGDFAHSGTPALMNTPCRFRRRTVGACWDMGSGAPDAIALRVDRKGVDVAGIGVYCSGAEYTATYTIEMFKADLSDTNSAEKWELVEKVTHLVSANEGKDTANLKFNRVVALDPMMTYLIKIASLDGGKTYAGENGASSVRLVNGARISFGNADSSKSQNGTCLARGQIPHLLYSIKEDTQRGSRSHDEERLSRSFCQLLRLMTAKVGEAVTAGTLNTSARNLVSAIAGFAMVFMEAQPKRALEVVAIVDQLLPMVSNVNGVAKQASASSDFFDGAHKDVHFSIVESTHPYLPSTVQSVVCGFDKEVELMFIDMDECSRTVSADDVLCIYVGVDRECYVPVARFSGSSLWRHRQLMLPGNSAWFILESAGMVEGASESDMYGFRCSVHGYSMLGENSNLRLEQELAWLSASACRLLVQLPSEGEELTRLSIAEEETKDLLEKHGSLLRKGLSMSHIPTLHELHTRSVPPPGLSPELKFIREFIAGASTMAGALARWLPIGAVIDPTHCQLLLPQEEFVVDQPAQLKLITRDQHGRLAQCNAVAVEVTVHRGLEDSRCAHKIEQWCGEGTLPSLSLFHQNPYVPVYMNKARYMSIGMMPAYSNYSYEELRLGFAAHGVQKDTVGMTQKSSTTHCGTWFPRLPGVFRIECKVDGFQVPHSFTVEVVDRGEKGARKNSTRLAQLSKARLATIPATVPYPAIRIRTSPSLIAYEMGQVPRGSTVSYIEELENGEGRWLRLTEESVLLHTKTDSPSQAWVLQYHRTLDRVLIDIGNGMKSDNPTTRRAEELLEEQERRRPSEQSVLIEANEMYILADGDRVDLYSTPSLAGLCKDEHLEGRREILTDGWIHNSHGVWIRIAALQKYILAEDAVGHSSVHSQLASFNGNEEEEEKAQPRLRPRSAEGEALRPSIVDCIRTVFGAFLWHEHLVKDAMAAATYLKFHANLNNIWSGCGGETSLSSLSLVPTPLLPLVRLWRDLTVAVRTSIDQHLIMPSPPAVRCAATAEHSVHNSPQKPSTSNECELCDEPVRAPVTVHMRSAHPGCGGPSQGHGYNSSAKYTTGWSGACGEGGRSKAMWYLLCPTCRQKFLRLTAAGHHQERKRRWREFRLSSAALSSRPETVMKHNALFLLELNASADGGDSKNSSTNTSGWTINLFPTNTLTPSPFDRSMIEEGSTAVSHHLTKLASSQAAARRDSDASVRIGAVHASDPGPKGRPDEKMPQEEGEVLQSPSTALKSLVSLSSSTASAPSAMLRRPVLAFVLEHHDLKRVRESATTAVYRAVAFAHAFRVWNWLLRLVSSETSISDVILQYVWSLSSYAPLFGASSRSPVRLLPHPWRLCFLAGPLSTWMVQQMHSFLYTVAVILQSSTLDTRLRSLCFKAWTIQLSAHEQDLLILTCNILATVGGVLSEPSSDALCLSSSAAFSKAIADEENGVDVKAMSDVTASCRIEASSRQAMVVCLTDGSSETFWESGDEDKARYRSLLVRCENTTAVLLSLYIDNVRDEQFRVSNLSAKALNVDGTRNNVHDQHIDQQFAGWVKICVAGLSAAQIILKGPGASVRVRQLLVFGLLPSPMNSPADAPPNYLVFSAPQRDAFALFQAISSQAFSDELSEDQHTSLRQRVLDLLFSRVHLQPLQTYVCSQMVNALEREVSLLCEKSKRNYSYACGLMAMLVRVIGSRKGTEVFAARDHLLITLSELLLFAPQVVQCQVIETIERLFAVFQPAQVDTALFVSNLLVTIAKVVSLQVKDRATRTVSSITFMTSCSHSAPAHWRMDRSISPEVGRLVLQLIEDITSDRFSSDWSECVKRELAVALASIVHLSTDFTTSTSATSMMSGTTNAPLMAALRARRFWLAVAALAVLKDKQWLELAESWRNMQQTRSDEPDMICENHDDGRTRAQVHCDVCSMSLCRDCFRILHLHKRNRSHEAHLIGASASSAPHVDIHAGCSRLRLANLLILLHSTALTGMVELSADDSLFPSSSSTSMGRM</sequence>
<evidence type="ECO:0000256" key="2">
    <source>
        <dbReference type="ARBA" id="ARBA00022737"/>
    </source>
</evidence>
<keyword evidence="1" id="KW-0479">Metal-binding</keyword>
<feature type="non-terminal residue" evidence="7">
    <location>
        <position position="2603"/>
    </location>
</feature>
<feature type="domain" description="B box-type" evidence="5">
    <location>
        <begin position="2498"/>
        <end position="2546"/>
    </location>
</feature>
<keyword evidence="3" id="KW-0862">Zinc</keyword>
<dbReference type="GO" id="GO:0008270">
    <property type="term" value="F:zinc ion binding"/>
    <property type="evidence" value="ECO:0007669"/>
    <property type="project" value="UniProtKB-KW"/>
</dbReference>
<organism evidence="7 8">
    <name type="scientific">Pristionchus entomophagus</name>
    <dbReference type="NCBI Taxonomy" id="358040"/>
    <lineage>
        <taxon>Eukaryota</taxon>
        <taxon>Metazoa</taxon>
        <taxon>Ecdysozoa</taxon>
        <taxon>Nematoda</taxon>
        <taxon>Chromadorea</taxon>
        <taxon>Rhabditida</taxon>
        <taxon>Rhabditina</taxon>
        <taxon>Diplogasteromorpha</taxon>
        <taxon>Diplogasteroidea</taxon>
        <taxon>Neodiplogasteridae</taxon>
        <taxon>Pristionchus</taxon>
    </lineage>
</organism>
<dbReference type="InterPro" id="IPR004939">
    <property type="entry name" value="APC_su10/DOC_dom"/>
</dbReference>
<dbReference type="Gene3D" id="2.60.120.260">
    <property type="entry name" value="Galactose-binding domain-like"/>
    <property type="match status" value="1"/>
</dbReference>
<evidence type="ECO:0000259" key="6">
    <source>
        <dbReference type="PROSITE" id="PS51284"/>
    </source>
</evidence>
<dbReference type="GO" id="GO:0005886">
    <property type="term" value="C:plasma membrane"/>
    <property type="evidence" value="ECO:0007669"/>
    <property type="project" value="TreeGrafter"/>
</dbReference>
<dbReference type="GO" id="GO:0007411">
    <property type="term" value="P:axon guidance"/>
    <property type="evidence" value="ECO:0007669"/>
    <property type="project" value="TreeGrafter"/>
</dbReference>
<feature type="region of interest" description="Disordered" evidence="4">
    <location>
        <begin position="1800"/>
        <end position="1840"/>
    </location>
</feature>
<keyword evidence="8" id="KW-1185">Reference proteome</keyword>
<feature type="non-terminal residue" evidence="7">
    <location>
        <position position="1"/>
    </location>
</feature>
<dbReference type="CDD" id="cd19799">
    <property type="entry name" value="Bbox2_MYCBP2"/>
    <property type="match status" value="1"/>
</dbReference>
<comment type="caution">
    <text evidence="7">The sequence shown here is derived from an EMBL/GenBank/DDBJ whole genome shotgun (WGS) entry which is preliminary data.</text>
</comment>
<dbReference type="PROSITE" id="PS50119">
    <property type="entry name" value="ZF_BBOX"/>
    <property type="match status" value="1"/>
</dbReference>
<evidence type="ECO:0000259" key="5">
    <source>
        <dbReference type="PROSITE" id="PS50119"/>
    </source>
</evidence>
<dbReference type="SUPFAM" id="SSF49785">
    <property type="entry name" value="Galactose-binding domain-like"/>
    <property type="match status" value="1"/>
</dbReference>
<evidence type="ECO:0000256" key="3">
    <source>
        <dbReference type="PROSITE-ProRule" id="PRU00024"/>
    </source>
</evidence>
<dbReference type="GO" id="GO:0008582">
    <property type="term" value="P:regulation of synaptic assembly at neuromuscular junction"/>
    <property type="evidence" value="ECO:0007669"/>
    <property type="project" value="TreeGrafter"/>
</dbReference>
<evidence type="ECO:0000256" key="4">
    <source>
        <dbReference type="SAM" id="MobiDB-lite"/>
    </source>
</evidence>
<dbReference type="Pfam" id="PF08005">
    <property type="entry name" value="PHR"/>
    <property type="match status" value="2"/>
</dbReference>
<feature type="domain" description="DOC" evidence="6">
    <location>
        <begin position="2033"/>
        <end position="2208"/>
    </location>
</feature>
<dbReference type="GO" id="GO:0005634">
    <property type="term" value="C:nucleus"/>
    <property type="evidence" value="ECO:0007669"/>
    <property type="project" value="TreeGrafter"/>
</dbReference>
<dbReference type="EMBL" id="BTSX01000001">
    <property type="protein sequence ID" value="GMS77878.1"/>
    <property type="molecule type" value="Genomic_DNA"/>
</dbReference>
<dbReference type="InterPro" id="IPR038648">
    <property type="entry name" value="PHR_sf"/>
</dbReference>
<dbReference type="InterPro" id="IPR012983">
    <property type="entry name" value="PHR"/>
</dbReference>
<evidence type="ECO:0000256" key="1">
    <source>
        <dbReference type="ARBA" id="ARBA00022723"/>
    </source>
</evidence>
<reference evidence="7" key="1">
    <citation type="submission" date="2023-10" db="EMBL/GenBank/DDBJ databases">
        <title>Genome assembly of Pristionchus species.</title>
        <authorList>
            <person name="Yoshida K."/>
            <person name="Sommer R.J."/>
        </authorList>
    </citation>
    <scope>NUCLEOTIDE SEQUENCE</scope>
    <source>
        <strain evidence="7">RS0144</strain>
    </source>
</reference>
<dbReference type="SMART" id="SM01337">
    <property type="entry name" value="APC10"/>
    <property type="match status" value="1"/>
</dbReference>
<keyword evidence="3" id="KW-0863">Zinc-finger</keyword>